<dbReference type="Pfam" id="PF02357">
    <property type="entry name" value="NusG"/>
    <property type="match status" value="1"/>
</dbReference>
<gene>
    <name evidence="6" type="ORF">TP2_09645</name>
</gene>
<organism evidence="6 7">
    <name type="scientific">Thioclava pacifica DSM 10166</name>
    <dbReference type="NCBI Taxonomy" id="1353537"/>
    <lineage>
        <taxon>Bacteria</taxon>
        <taxon>Pseudomonadati</taxon>
        <taxon>Pseudomonadota</taxon>
        <taxon>Alphaproteobacteria</taxon>
        <taxon>Rhodobacterales</taxon>
        <taxon>Paracoccaceae</taxon>
        <taxon>Thioclava</taxon>
    </lineage>
</organism>
<feature type="domain" description="KOW" evidence="5">
    <location>
        <begin position="117"/>
        <end position="144"/>
    </location>
</feature>
<dbReference type="SUPFAM" id="SSF50104">
    <property type="entry name" value="Translation proteins SH3-like domain"/>
    <property type="match status" value="1"/>
</dbReference>
<keyword evidence="1" id="KW-0889">Transcription antitermination</keyword>
<dbReference type="PANTHER" id="PTHR30265:SF4">
    <property type="entry name" value="KOW MOTIF FAMILY PROTEIN, EXPRESSED"/>
    <property type="match status" value="1"/>
</dbReference>
<dbReference type="PANTHER" id="PTHR30265">
    <property type="entry name" value="RHO-INTERACTING TRANSCRIPTION TERMINATION FACTOR NUSG"/>
    <property type="match status" value="1"/>
</dbReference>
<dbReference type="CDD" id="cd06091">
    <property type="entry name" value="KOW_NusG"/>
    <property type="match status" value="1"/>
</dbReference>
<evidence type="ECO:0000256" key="1">
    <source>
        <dbReference type="ARBA" id="ARBA00022814"/>
    </source>
</evidence>
<evidence type="ECO:0000259" key="5">
    <source>
        <dbReference type="SMART" id="SM00739"/>
    </source>
</evidence>
<dbReference type="Proteomes" id="UP000027432">
    <property type="component" value="Unassembled WGS sequence"/>
</dbReference>
<dbReference type="RefSeq" id="WP_038077996.1">
    <property type="nucleotide sequence ID" value="NZ_AUND01000034.1"/>
</dbReference>
<dbReference type="InterPro" id="IPR036735">
    <property type="entry name" value="NGN_dom_sf"/>
</dbReference>
<keyword evidence="3" id="KW-0804">Transcription</keyword>
<dbReference type="InterPro" id="IPR008991">
    <property type="entry name" value="Translation_prot_SH3-like_sf"/>
</dbReference>
<feature type="domain" description="NusG-like N-terminal" evidence="4">
    <location>
        <begin position="7"/>
        <end position="106"/>
    </location>
</feature>
<sequence>MSFLSTETPWFAAQFKPNCAEIARRNLTRQGFQSFLPMHEVTRRRAERFETRKVPLFPGYLFLRPTSRKIRLAAANSTYGITRLVTLGSEPTPLPFEMIHGLIARCDADGLLMPQRDFAPGDEVTIRSGPFSDFVAQIETIDSEQRIWLLLDLMGRKTRISATPEMLG</sequence>
<dbReference type="InterPro" id="IPR005824">
    <property type="entry name" value="KOW"/>
</dbReference>
<keyword evidence="2" id="KW-0805">Transcription regulation</keyword>
<dbReference type="STRING" id="1353537.TP2_09645"/>
<dbReference type="SUPFAM" id="SSF82679">
    <property type="entry name" value="N-utilization substance G protein NusG, N-terminal domain"/>
    <property type="match status" value="1"/>
</dbReference>
<evidence type="ECO:0000256" key="2">
    <source>
        <dbReference type="ARBA" id="ARBA00023015"/>
    </source>
</evidence>
<evidence type="ECO:0000313" key="6">
    <source>
        <dbReference type="EMBL" id="KEO51732.1"/>
    </source>
</evidence>
<dbReference type="Gene3D" id="3.30.70.940">
    <property type="entry name" value="NusG, N-terminal domain"/>
    <property type="match status" value="1"/>
</dbReference>
<dbReference type="OrthoDB" id="9787731at2"/>
<dbReference type="AlphaFoldDB" id="A0A074JQU3"/>
<evidence type="ECO:0008006" key="8">
    <source>
        <dbReference type="Google" id="ProtNLM"/>
    </source>
</evidence>
<evidence type="ECO:0000256" key="3">
    <source>
        <dbReference type="ARBA" id="ARBA00023163"/>
    </source>
</evidence>
<dbReference type="SMART" id="SM00739">
    <property type="entry name" value="KOW"/>
    <property type="match status" value="1"/>
</dbReference>
<dbReference type="GO" id="GO:0006354">
    <property type="term" value="P:DNA-templated transcription elongation"/>
    <property type="evidence" value="ECO:0007669"/>
    <property type="project" value="InterPro"/>
</dbReference>
<dbReference type="InterPro" id="IPR043425">
    <property type="entry name" value="NusG-like"/>
</dbReference>
<dbReference type="GO" id="GO:0031564">
    <property type="term" value="P:transcription antitermination"/>
    <property type="evidence" value="ECO:0007669"/>
    <property type="project" value="UniProtKB-KW"/>
</dbReference>
<name>A0A074JQU3_9RHOB</name>
<evidence type="ECO:0000313" key="7">
    <source>
        <dbReference type="Proteomes" id="UP000027432"/>
    </source>
</evidence>
<proteinExistence type="predicted"/>
<dbReference type="SMART" id="SM00738">
    <property type="entry name" value="NGN"/>
    <property type="match status" value="1"/>
</dbReference>
<dbReference type="CDD" id="cd09892">
    <property type="entry name" value="NGN_SP_RfaH"/>
    <property type="match status" value="1"/>
</dbReference>
<protein>
    <recommendedName>
        <fullName evidence="8">NusG-like N-terminal domain-containing protein</fullName>
    </recommendedName>
</protein>
<accession>A0A074JQU3</accession>
<keyword evidence="7" id="KW-1185">Reference proteome</keyword>
<reference evidence="6 7" key="1">
    <citation type="submission" date="2013-07" db="EMBL/GenBank/DDBJ databases">
        <title>Thioclava pacifica DSM 10166 Genome Sequencing.</title>
        <authorList>
            <person name="Lai Q."/>
            <person name="Shao Z."/>
        </authorList>
    </citation>
    <scope>NUCLEOTIDE SEQUENCE [LARGE SCALE GENOMIC DNA]</scope>
    <source>
        <strain evidence="6 7">DSM 10166</strain>
    </source>
</reference>
<dbReference type="InterPro" id="IPR006645">
    <property type="entry name" value="NGN-like_dom"/>
</dbReference>
<evidence type="ECO:0000259" key="4">
    <source>
        <dbReference type="SMART" id="SM00738"/>
    </source>
</evidence>
<comment type="caution">
    <text evidence="6">The sequence shown here is derived from an EMBL/GenBank/DDBJ whole genome shotgun (WGS) entry which is preliminary data.</text>
</comment>
<dbReference type="eggNOG" id="COG0250">
    <property type="taxonomic scope" value="Bacteria"/>
</dbReference>
<dbReference type="EMBL" id="AUND01000034">
    <property type="protein sequence ID" value="KEO51732.1"/>
    <property type="molecule type" value="Genomic_DNA"/>
</dbReference>